<reference evidence="2" key="1">
    <citation type="submission" date="2016-09" db="EMBL/GenBank/DDBJ databases">
        <title>Streptomyces puniciscabiei strain:TW1S1 Genome sequencing and assembly.</title>
        <authorList>
            <person name="Kim M.-K."/>
            <person name="Kim S.B."/>
        </authorList>
    </citation>
    <scope>NUCLEOTIDE SEQUENCE [LARGE SCALE GENOMIC DNA]</scope>
    <source>
        <strain evidence="2">TW1S1</strain>
    </source>
</reference>
<dbReference type="Proteomes" id="UP000094960">
    <property type="component" value="Chromosome"/>
</dbReference>
<accession>A0A1D7Y2X4</accession>
<dbReference type="KEGG" id="spun:BFF78_01595"/>
<evidence type="ECO:0000313" key="1">
    <source>
        <dbReference type="EMBL" id="AOR29947.1"/>
    </source>
</evidence>
<keyword evidence="2" id="KW-1185">Reference proteome</keyword>
<dbReference type="EMBL" id="CP017248">
    <property type="protein sequence ID" value="AOR29947.1"/>
    <property type="molecule type" value="Genomic_DNA"/>
</dbReference>
<evidence type="ECO:0000313" key="2">
    <source>
        <dbReference type="Proteomes" id="UP000094960"/>
    </source>
</evidence>
<organism evidence="1 2">
    <name type="scientific">Streptomyces fodineus</name>
    <dbReference type="NCBI Taxonomy" id="1904616"/>
    <lineage>
        <taxon>Bacteria</taxon>
        <taxon>Bacillati</taxon>
        <taxon>Actinomycetota</taxon>
        <taxon>Actinomycetes</taxon>
        <taxon>Kitasatosporales</taxon>
        <taxon>Streptomycetaceae</taxon>
        <taxon>Streptomyces</taxon>
    </lineage>
</organism>
<protein>
    <submittedName>
        <fullName evidence="1">Uncharacterized protein</fullName>
    </submittedName>
</protein>
<dbReference type="AlphaFoldDB" id="A0A1D7Y2X4"/>
<name>A0A1D7Y2X4_9ACTN</name>
<gene>
    <name evidence="1" type="ORF">BFF78_01595</name>
</gene>
<sequence length="60" mass="6262">MEIARYLPTVLRSTLSDVTNSHRSPGTGGTYLELSGADGAGALWSCGGRRILPGDGSRAR</sequence>
<proteinExistence type="predicted"/>